<gene>
    <name evidence="6" type="ORF">DI564_16745</name>
</gene>
<evidence type="ECO:0000256" key="1">
    <source>
        <dbReference type="ARBA" id="ARBA00022714"/>
    </source>
</evidence>
<evidence type="ECO:0000259" key="5">
    <source>
        <dbReference type="PROSITE" id="PS51296"/>
    </source>
</evidence>
<keyword evidence="2" id="KW-0479">Metal-binding</keyword>
<dbReference type="InterPro" id="IPR036922">
    <property type="entry name" value="Rieske_2Fe-2S_sf"/>
</dbReference>
<protein>
    <submittedName>
        <fullName evidence="6">Ferredoxin</fullName>
    </submittedName>
</protein>
<dbReference type="SUPFAM" id="SSF50022">
    <property type="entry name" value="ISP domain"/>
    <property type="match status" value="1"/>
</dbReference>
<dbReference type="Pfam" id="PF00355">
    <property type="entry name" value="Rieske"/>
    <property type="match status" value="1"/>
</dbReference>
<name>A0A2W5JZT5_9GAMM</name>
<reference evidence="6 7" key="1">
    <citation type="submission" date="2017-08" db="EMBL/GenBank/DDBJ databases">
        <title>Infants hospitalized years apart are colonized by the same room-sourced microbial strains.</title>
        <authorList>
            <person name="Brooks B."/>
            <person name="Olm M.R."/>
            <person name="Firek B.A."/>
            <person name="Baker R."/>
            <person name="Thomas B.C."/>
            <person name="Morowitz M.J."/>
            <person name="Banfield J.F."/>
        </authorList>
    </citation>
    <scope>NUCLEOTIDE SEQUENCE [LARGE SCALE GENOMIC DNA]</scope>
    <source>
        <strain evidence="6">S2_005_003_R2_42</strain>
    </source>
</reference>
<dbReference type="PANTHER" id="PTHR40261:SF1">
    <property type="entry name" value="RIESKE DOMAIN-CONTAINING PROTEIN"/>
    <property type="match status" value="1"/>
</dbReference>
<dbReference type="EMBL" id="QFPO01000023">
    <property type="protein sequence ID" value="PZQ09981.1"/>
    <property type="molecule type" value="Genomic_DNA"/>
</dbReference>
<organism evidence="6 7">
    <name type="scientific">Rhodanobacter denitrificans</name>
    <dbReference type="NCBI Taxonomy" id="666685"/>
    <lineage>
        <taxon>Bacteria</taxon>
        <taxon>Pseudomonadati</taxon>
        <taxon>Pseudomonadota</taxon>
        <taxon>Gammaproteobacteria</taxon>
        <taxon>Lysobacterales</taxon>
        <taxon>Rhodanobacteraceae</taxon>
        <taxon>Rhodanobacter</taxon>
    </lineage>
</organism>
<keyword evidence="3" id="KW-0408">Iron</keyword>
<dbReference type="GO" id="GO:0051537">
    <property type="term" value="F:2 iron, 2 sulfur cluster binding"/>
    <property type="evidence" value="ECO:0007669"/>
    <property type="project" value="UniProtKB-KW"/>
</dbReference>
<evidence type="ECO:0000256" key="3">
    <source>
        <dbReference type="ARBA" id="ARBA00023004"/>
    </source>
</evidence>
<accession>A0A2W5JZT5</accession>
<dbReference type="CDD" id="cd03467">
    <property type="entry name" value="Rieske"/>
    <property type="match status" value="1"/>
</dbReference>
<feature type="domain" description="Rieske" evidence="5">
    <location>
        <begin position="7"/>
        <end position="110"/>
    </location>
</feature>
<dbReference type="InterPro" id="IPR017941">
    <property type="entry name" value="Rieske_2Fe-2S"/>
</dbReference>
<comment type="caution">
    <text evidence="6">The sequence shown here is derived from an EMBL/GenBank/DDBJ whole genome shotgun (WGS) entry which is preliminary data.</text>
</comment>
<proteinExistence type="predicted"/>
<dbReference type="AlphaFoldDB" id="A0A2W5JZT5"/>
<keyword evidence="4" id="KW-0411">Iron-sulfur</keyword>
<dbReference type="Proteomes" id="UP000249046">
    <property type="component" value="Unassembled WGS sequence"/>
</dbReference>
<keyword evidence="1" id="KW-0001">2Fe-2S</keyword>
<sequence>MPTLPPRRLCAIDDVPDGGAIGAATRPDAPFFDLIVLRRGREVFAYYNECPHAGRNLDWSPGRFLVKDGLLVCAAHGATFAVEDGRCRGGPGGGGLVAAPIRVDGEDVLLLADADEAV</sequence>
<evidence type="ECO:0000313" key="6">
    <source>
        <dbReference type="EMBL" id="PZQ09981.1"/>
    </source>
</evidence>
<evidence type="ECO:0000256" key="4">
    <source>
        <dbReference type="ARBA" id="ARBA00023014"/>
    </source>
</evidence>
<dbReference type="PROSITE" id="PS51296">
    <property type="entry name" value="RIESKE"/>
    <property type="match status" value="1"/>
</dbReference>
<dbReference type="GO" id="GO:0046872">
    <property type="term" value="F:metal ion binding"/>
    <property type="evidence" value="ECO:0007669"/>
    <property type="project" value="UniProtKB-KW"/>
</dbReference>
<evidence type="ECO:0000313" key="7">
    <source>
        <dbReference type="Proteomes" id="UP000249046"/>
    </source>
</evidence>
<dbReference type="PANTHER" id="PTHR40261">
    <property type="match status" value="1"/>
</dbReference>
<evidence type="ECO:0000256" key="2">
    <source>
        <dbReference type="ARBA" id="ARBA00022723"/>
    </source>
</evidence>
<dbReference type="Gene3D" id="2.102.10.10">
    <property type="entry name" value="Rieske [2Fe-2S] iron-sulphur domain"/>
    <property type="match status" value="1"/>
</dbReference>